<dbReference type="InterPro" id="IPR013780">
    <property type="entry name" value="Glyco_hydro_b"/>
</dbReference>
<dbReference type="GO" id="GO:0031216">
    <property type="term" value="F:neopullulanase activity"/>
    <property type="evidence" value="ECO:0007669"/>
    <property type="project" value="UniProtKB-EC"/>
</dbReference>
<dbReference type="EMBL" id="CADCWJ010000063">
    <property type="protein sequence ID" value="CAA9542969.1"/>
    <property type="molecule type" value="Genomic_DNA"/>
</dbReference>
<feature type="domain" description="Glycosyl hydrolase family 13 catalytic" evidence="3">
    <location>
        <begin position="12"/>
        <end position="362"/>
    </location>
</feature>
<dbReference type="GO" id="GO:0005975">
    <property type="term" value="P:carbohydrate metabolic process"/>
    <property type="evidence" value="ECO:0007669"/>
    <property type="project" value="InterPro"/>
</dbReference>
<evidence type="ECO:0000313" key="4">
    <source>
        <dbReference type="EMBL" id="CAA9542969.1"/>
    </source>
</evidence>
<evidence type="ECO:0000256" key="2">
    <source>
        <dbReference type="ARBA" id="ARBA00023295"/>
    </source>
</evidence>
<protein>
    <submittedName>
        <fullName evidence="4">GH13_20 / GH13 / GH13_36 / GH13_1 / GH13_ 21 / GH13_2 / GH13_16 / GH13_23 / GH13_31 / GH13 _30 / GH13_29 / GH13_17 / GH13_40 / GH13_19 / GH13 _26 / GH13_37 / GH13_4</fullName>
        <ecNumber evidence="4">3.2.1.135</ecNumber>
    </submittedName>
</protein>
<dbReference type="CDD" id="cd11353">
    <property type="entry name" value="AmyAc_euk_bac_CMD_like"/>
    <property type="match status" value="1"/>
</dbReference>
<dbReference type="InterPro" id="IPR017853">
    <property type="entry name" value="GH"/>
</dbReference>
<dbReference type="EC" id="3.2.1.135" evidence="4"/>
<keyword evidence="1 4" id="KW-0378">Hydrolase</keyword>
<dbReference type="Pfam" id="PF00128">
    <property type="entry name" value="Alpha-amylase"/>
    <property type="match status" value="1"/>
</dbReference>
<dbReference type="SMART" id="SM00642">
    <property type="entry name" value="Aamy"/>
    <property type="match status" value="1"/>
</dbReference>
<dbReference type="Gene3D" id="3.20.20.80">
    <property type="entry name" value="Glycosidases"/>
    <property type="match status" value="1"/>
</dbReference>
<dbReference type="Gene3D" id="2.60.40.1180">
    <property type="entry name" value="Golgi alpha-mannosidase II"/>
    <property type="match status" value="1"/>
</dbReference>
<dbReference type="InterPro" id="IPR006047">
    <property type="entry name" value="GH13_cat_dom"/>
</dbReference>
<dbReference type="PANTHER" id="PTHR10357:SF210">
    <property type="entry name" value="MALTODEXTRIN GLUCOSIDASE"/>
    <property type="match status" value="1"/>
</dbReference>
<accession>A0A6J4U7T8</accession>
<proteinExistence type="predicted"/>
<reference evidence="4" key="1">
    <citation type="submission" date="2020-02" db="EMBL/GenBank/DDBJ databases">
        <authorList>
            <person name="Meier V. D."/>
        </authorList>
    </citation>
    <scope>NUCLEOTIDE SEQUENCE</scope>
    <source>
        <strain evidence="4">AVDCRST_MAG87</strain>
    </source>
</reference>
<dbReference type="SUPFAM" id="SSF51011">
    <property type="entry name" value="Glycosyl hydrolase domain"/>
    <property type="match status" value="1"/>
</dbReference>
<sequence length="454" mass="50060">MPTWIDDAIFYHIYPLGLLDALGAGAGEVQRHRLRSIHEWTDHIRTLGCTALYLGPVFASATHGYDTTDYTRVDPRLGDNQDLADLVAHCHGAGIRVVLDGVFNHVGREFPAFRDVLDHGEASPYRDWFADLAFGQQSPLGDPFTYTAWAGNFELVKLNLANADVRAHLFAAVRMWFAGFGIDGIRFDAADSIDQDFLREMAAVCREANPECWLMGEVVHGDYREWAGPGMLDSCTNYECFKGLYSSFNDRNMHEIGWSLNRQFGPEGIYRDLRLYAFADNHDVDRVASLLTRTGDLASLYTVLFSMPGVPAIYYGSEWGIRGEKHDGNDAPLRPAFAWPVSEHEIPEPWLVPHIARLAEIRRGAPALRHGDYAQLHVASEQLAFLRMADRDIAVVVVNAGEAAVSLDLSVAVPDGTVLTDQLDPTVSATVAAGSLTVSLVPDSARILTGSTRG</sequence>
<organism evidence="4">
    <name type="scientific">uncultured Thermomicrobiales bacterium</name>
    <dbReference type="NCBI Taxonomy" id="1645740"/>
    <lineage>
        <taxon>Bacteria</taxon>
        <taxon>Pseudomonadati</taxon>
        <taxon>Thermomicrobiota</taxon>
        <taxon>Thermomicrobia</taxon>
        <taxon>Thermomicrobiales</taxon>
        <taxon>environmental samples</taxon>
    </lineage>
</organism>
<gene>
    <name evidence="4" type="ORF">AVDCRST_MAG87-238</name>
</gene>
<dbReference type="SUPFAM" id="SSF51445">
    <property type="entry name" value="(Trans)glycosidases"/>
    <property type="match status" value="1"/>
</dbReference>
<dbReference type="PANTHER" id="PTHR10357">
    <property type="entry name" value="ALPHA-AMYLASE FAMILY MEMBER"/>
    <property type="match status" value="1"/>
</dbReference>
<name>A0A6J4U7T8_9BACT</name>
<keyword evidence="2 4" id="KW-0326">Glycosidase</keyword>
<dbReference type="AlphaFoldDB" id="A0A6J4U7T8"/>
<evidence type="ECO:0000259" key="3">
    <source>
        <dbReference type="SMART" id="SM00642"/>
    </source>
</evidence>
<evidence type="ECO:0000256" key="1">
    <source>
        <dbReference type="ARBA" id="ARBA00022801"/>
    </source>
</evidence>